<reference evidence="7" key="2">
    <citation type="submission" date="2013-07" db="EMBL/GenBank/DDBJ databases">
        <authorList>
            <person name="Morais-Silva F.O."/>
            <person name="Rezende A.M."/>
            <person name="Pimentel C."/>
            <person name="Resende D.M."/>
            <person name="Santos C.I."/>
            <person name="Clemente C."/>
            <person name="de Oliveira L.M."/>
            <person name="da Silva S.M."/>
            <person name="Costa D.A."/>
            <person name="Varela-Raposo A."/>
            <person name="Horacio E.C.A."/>
            <person name="Matos M."/>
            <person name="Flores O."/>
            <person name="Ruiz J.C."/>
            <person name="Rodrigues-Pousada C."/>
        </authorList>
    </citation>
    <scope>NUCLEOTIDE SEQUENCE [LARGE SCALE GENOMIC DNA]</scope>
    <source>
        <strain evidence="7">ATCC 19364 / DSM 1382 / NCIMB 9332 / VKM B-1759</strain>
    </source>
</reference>
<dbReference type="SUPFAM" id="SSF52540">
    <property type="entry name" value="P-loop containing nucleoside triphosphate hydrolases"/>
    <property type="match status" value="2"/>
</dbReference>
<dbReference type="RefSeq" id="WP_021762058.1">
    <property type="nucleotide sequence ID" value="NC_022444.1"/>
</dbReference>
<dbReference type="EMBL" id="CP006585">
    <property type="protein sequence ID" value="AGW14959.1"/>
    <property type="molecule type" value="Genomic_DNA"/>
</dbReference>
<dbReference type="Pfam" id="PF12848">
    <property type="entry name" value="ABC_tran_Xtn"/>
    <property type="match status" value="1"/>
</dbReference>
<evidence type="ECO:0000256" key="1">
    <source>
        <dbReference type="ARBA" id="ARBA00022737"/>
    </source>
</evidence>
<proteinExistence type="predicted"/>
<evidence type="ECO:0000256" key="4">
    <source>
        <dbReference type="SAM" id="MobiDB-lite"/>
    </source>
</evidence>
<gene>
    <name evidence="6" type="ORF">DGI_3259</name>
</gene>
<feature type="region of interest" description="Disordered" evidence="4">
    <location>
        <begin position="540"/>
        <end position="569"/>
    </location>
</feature>
<dbReference type="InterPro" id="IPR027417">
    <property type="entry name" value="P-loop_NTPase"/>
</dbReference>
<dbReference type="OrthoDB" id="9808609at2"/>
<keyword evidence="1" id="KW-0677">Repeat</keyword>
<organism evidence="6 7">
    <name type="scientific">Megalodesulfovibrio gigas (strain ATCC 19364 / DSM 1382 / NCIMB 9332 / VKM B-1759)</name>
    <name type="common">Desulfovibrio gigas</name>
    <dbReference type="NCBI Taxonomy" id="1121448"/>
    <lineage>
        <taxon>Bacteria</taxon>
        <taxon>Pseudomonadati</taxon>
        <taxon>Thermodesulfobacteriota</taxon>
        <taxon>Desulfovibrionia</taxon>
        <taxon>Desulfovibrionales</taxon>
        <taxon>Desulfovibrionaceae</taxon>
        <taxon>Megalodesulfovibrio</taxon>
    </lineage>
</organism>
<dbReference type="SMART" id="SM00382">
    <property type="entry name" value="AAA"/>
    <property type="match status" value="2"/>
</dbReference>
<keyword evidence="2" id="KW-0547">Nucleotide-binding</keyword>
<dbReference type="InterPro" id="IPR017871">
    <property type="entry name" value="ABC_transporter-like_CS"/>
</dbReference>
<accession>T2GFJ6</accession>
<keyword evidence="3" id="KW-0067">ATP-binding</keyword>
<feature type="compositionally biased region" description="Basic and acidic residues" evidence="4">
    <location>
        <begin position="547"/>
        <end position="569"/>
    </location>
</feature>
<dbReference type="Pfam" id="PF00005">
    <property type="entry name" value="ABC_tran"/>
    <property type="match status" value="2"/>
</dbReference>
<dbReference type="InterPro" id="IPR050611">
    <property type="entry name" value="ABCF"/>
</dbReference>
<dbReference type="HOGENOM" id="CLU_000604_36_0_7"/>
<dbReference type="InterPro" id="IPR032781">
    <property type="entry name" value="ABC_tran_Xtn"/>
</dbReference>
<sequence length="656" mass="73560">MNCSIQGITKSYGARDLFKDFSLELVSGVRLAVVGANGAGKSTFLKVIAGVSAPDAGRITMPKGARLGYVAQEMDEDVLATPLIAWVLEVLPSWNDFWKEWEAATAVHDEKALARLATRQAELEAVYGHNPEQRAHVVLEGLGFPAARHHDPLQSFSGGWRERAKLARVLVAGADILLLDEPTNHLDLEAVEWLEQFLLAYEGVLVFVAHDRIFMDRLATHTLYFGGPKPMFRKGTFSQFLVWQDEQEEQRQRETKRLNEELERKLAFVARFKYKATKARQAGSRQKQARKLEKELEGLKPDARKKTLSFKWPEPQRGDRTPMAVVGLAAAYGSGQQLWKPIDFQIFRGQKIALAGPNGCGKSTLLKCVTGRHQPLAGRVEVSSNTKMGIFAQHQLEILDPEKTTLSEIRRLCDPRTTEEELMSVLGLFLLGQEYFDRPVSSLSGGEKSRLILATLFLSRSNFLVLDEPTNHLDLESREALIEALEDFEGTVLFVAHDRWLMQRVAEQVWELTPQGFVIHEEGFEAYERSRQANPAVVPGKGTVVVDDSKSLGDKPGESRAERQDRKRQEAERRKAMAKLLGPKKQAYADKEQELENILSRQAEVEQQLADPAVFADAAKSATLLGEYNVTQERAERCIAAMEQLETEIQALEEGC</sequence>
<evidence type="ECO:0000256" key="3">
    <source>
        <dbReference type="ARBA" id="ARBA00022840"/>
    </source>
</evidence>
<dbReference type="PROSITE" id="PS50893">
    <property type="entry name" value="ABC_TRANSPORTER_2"/>
    <property type="match status" value="2"/>
</dbReference>
<dbReference type="PANTHER" id="PTHR19211">
    <property type="entry name" value="ATP-BINDING TRANSPORT PROTEIN-RELATED"/>
    <property type="match status" value="1"/>
</dbReference>
<dbReference type="FunFam" id="3.40.50.300:FF:000011">
    <property type="entry name" value="Putative ABC transporter ATP-binding component"/>
    <property type="match status" value="1"/>
</dbReference>
<reference evidence="6 7" key="1">
    <citation type="journal article" date="2013" name="J. Bacteriol.">
        <title>Roles of HynAB and Ech, the only two hydrogenases found in the model sulfate reducer Desulfovibrio gigas.</title>
        <authorList>
            <person name="Morais-Silva F.O."/>
            <person name="Santos C.I."/>
            <person name="Rodrigues R."/>
            <person name="Pereira I.A."/>
            <person name="Rodrigues-Pousada C."/>
        </authorList>
    </citation>
    <scope>NUCLEOTIDE SEQUENCE [LARGE SCALE GENOMIC DNA]</scope>
    <source>
        <strain evidence="7">ATCC 19364 / DSM 1382 / NCIMB 9332 / VKM B-1759</strain>
    </source>
</reference>
<dbReference type="GO" id="GO:0016887">
    <property type="term" value="F:ATP hydrolysis activity"/>
    <property type="evidence" value="ECO:0007669"/>
    <property type="project" value="InterPro"/>
</dbReference>
<dbReference type="PATRIC" id="fig|1121448.10.peg.3212"/>
<dbReference type="CDD" id="cd03221">
    <property type="entry name" value="ABCF_EF-3"/>
    <property type="match status" value="2"/>
</dbReference>
<evidence type="ECO:0000313" key="6">
    <source>
        <dbReference type="EMBL" id="AGW14959.1"/>
    </source>
</evidence>
<feature type="domain" description="ABC transporter" evidence="5">
    <location>
        <begin position="3"/>
        <end position="253"/>
    </location>
</feature>
<dbReference type="PROSITE" id="PS00211">
    <property type="entry name" value="ABC_TRANSPORTER_1"/>
    <property type="match status" value="1"/>
</dbReference>
<dbReference type="PANTHER" id="PTHR19211:SF14">
    <property type="entry name" value="ATP-BINDING CASSETTE SUB-FAMILY F MEMBER 1"/>
    <property type="match status" value="1"/>
</dbReference>
<evidence type="ECO:0000313" key="7">
    <source>
        <dbReference type="Proteomes" id="UP000016587"/>
    </source>
</evidence>
<dbReference type="InterPro" id="IPR003439">
    <property type="entry name" value="ABC_transporter-like_ATP-bd"/>
</dbReference>
<keyword evidence="7" id="KW-1185">Reference proteome</keyword>
<dbReference type="Gene3D" id="3.40.50.300">
    <property type="entry name" value="P-loop containing nucleotide triphosphate hydrolases"/>
    <property type="match status" value="2"/>
</dbReference>
<dbReference type="InterPro" id="IPR003593">
    <property type="entry name" value="AAA+_ATPase"/>
</dbReference>
<name>T2GFJ6_MEGG1</name>
<protein>
    <submittedName>
        <fullName evidence="6">Putative ABC transporter family protein</fullName>
    </submittedName>
</protein>
<evidence type="ECO:0000259" key="5">
    <source>
        <dbReference type="PROSITE" id="PS50893"/>
    </source>
</evidence>
<dbReference type="KEGG" id="dgg:DGI_3259"/>
<dbReference type="AlphaFoldDB" id="T2GFJ6"/>
<dbReference type="Proteomes" id="UP000016587">
    <property type="component" value="Chromosome"/>
</dbReference>
<dbReference type="STRING" id="1121448.DGI_3259"/>
<dbReference type="GO" id="GO:0005524">
    <property type="term" value="F:ATP binding"/>
    <property type="evidence" value="ECO:0007669"/>
    <property type="project" value="UniProtKB-KW"/>
</dbReference>
<dbReference type="eggNOG" id="COG0488">
    <property type="taxonomic scope" value="Bacteria"/>
</dbReference>
<feature type="domain" description="ABC transporter" evidence="5">
    <location>
        <begin position="323"/>
        <end position="539"/>
    </location>
</feature>
<evidence type="ECO:0000256" key="2">
    <source>
        <dbReference type="ARBA" id="ARBA00022741"/>
    </source>
</evidence>